<dbReference type="PANTHER" id="PTHR24096:SF323">
    <property type="entry name" value="BLR3536 PROTEIN"/>
    <property type="match status" value="1"/>
</dbReference>
<dbReference type="RefSeq" id="WP_013426673.1">
    <property type="nucleotide sequence ID" value="NC_014666.1"/>
</dbReference>
<evidence type="ECO:0000259" key="1">
    <source>
        <dbReference type="Pfam" id="PF00501"/>
    </source>
</evidence>
<dbReference type="Gene3D" id="3.30.300.30">
    <property type="match status" value="1"/>
</dbReference>
<evidence type="ECO:0000313" key="4">
    <source>
        <dbReference type="Proteomes" id="UP000002484"/>
    </source>
</evidence>
<dbReference type="InterPro" id="IPR000873">
    <property type="entry name" value="AMP-dep_synth/lig_dom"/>
</dbReference>
<dbReference type="EMBL" id="CP002299">
    <property type="protein sequence ID" value="ADP83555.1"/>
    <property type="molecule type" value="Genomic_DNA"/>
</dbReference>
<organism evidence="3 4">
    <name type="scientific">Pseudofrankia inefficax (strain DSM 45817 / CECT 9037 / DDB 130130 / EuI1c)</name>
    <name type="common">Frankia inefficax</name>
    <dbReference type="NCBI Taxonomy" id="298654"/>
    <lineage>
        <taxon>Bacteria</taxon>
        <taxon>Bacillati</taxon>
        <taxon>Actinomycetota</taxon>
        <taxon>Actinomycetes</taxon>
        <taxon>Frankiales</taxon>
        <taxon>Frankiaceae</taxon>
        <taxon>Pseudofrankia</taxon>
    </lineage>
</organism>
<dbReference type="Pfam" id="PF00501">
    <property type="entry name" value="AMP-binding"/>
    <property type="match status" value="1"/>
</dbReference>
<name>E3JDC2_PSEI1</name>
<evidence type="ECO:0000313" key="3">
    <source>
        <dbReference type="EMBL" id="ADP83555.1"/>
    </source>
</evidence>
<dbReference type="AlphaFoldDB" id="E3JDC2"/>
<keyword evidence="4" id="KW-1185">Reference proteome</keyword>
<reference evidence="3 4" key="1">
    <citation type="submission" date="2010-10" db="EMBL/GenBank/DDBJ databases">
        <title>Complete sequence of Frankia sp. EuI1c.</title>
        <authorList>
            <consortium name="US DOE Joint Genome Institute"/>
            <person name="Lucas S."/>
            <person name="Copeland A."/>
            <person name="Lapidus A."/>
            <person name="Cheng J.-F."/>
            <person name="Bruce D."/>
            <person name="Goodwin L."/>
            <person name="Pitluck S."/>
            <person name="Chertkov O."/>
            <person name="Detter J.C."/>
            <person name="Han C."/>
            <person name="Tapia R."/>
            <person name="Land M."/>
            <person name="Hauser L."/>
            <person name="Jeffries C."/>
            <person name="Kyrpides N."/>
            <person name="Ivanova N."/>
            <person name="Mikhailova N."/>
            <person name="Beauchemin N."/>
            <person name="Sen A."/>
            <person name="Sur S.A."/>
            <person name="Gtari M."/>
            <person name="Wall L."/>
            <person name="Tisa L."/>
            <person name="Woyke T."/>
        </authorList>
    </citation>
    <scope>NUCLEOTIDE SEQUENCE [LARGE SCALE GENOMIC DNA]</scope>
    <source>
        <strain evidence="4">DSM 45817 / CECT 9037 / EuI1c</strain>
    </source>
</reference>
<dbReference type="eggNOG" id="COG0318">
    <property type="taxonomic scope" value="Bacteria"/>
</dbReference>
<protein>
    <submittedName>
        <fullName evidence="3">AMP-dependent synthetase and ligase</fullName>
    </submittedName>
</protein>
<dbReference type="Pfam" id="PF13193">
    <property type="entry name" value="AMP-binding_C"/>
    <property type="match status" value="1"/>
</dbReference>
<proteinExistence type="predicted"/>
<keyword evidence="3" id="KW-0436">Ligase</keyword>
<dbReference type="STRING" id="298654.FraEuI1c_5569"/>
<dbReference type="PROSITE" id="PS00455">
    <property type="entry name" value="AMP_BINDING"/>
    <property type="match status" value="1"/>
</dbReference>
<dbReference type="InterPro" id="IPR025110">
    <property type="entry name" value="AMP-bd_C"/>
</dbReference>
<dbReference type="OrthoDB" id="9803968at2"/>
<evidence type="ECO:0000259" key="2">
    <source>
        <dbReference type="Pfam" id="PF13193"/>
    </source>
</evidence>
<dbReference type="HOGENOM" id="CLU_000022_59_0_11"/>
<dbReference type="PANTHER" id="PTHR24096">
    <property type="entry name" value="LONG-CHAIN-FATTY-ACID--COA LIGASE"/>
    <property type="match status" value="1"/>
</dbReference>
<dbReference type="KEGG" id="fri:FraEuI1c_5569"/>
<gene>
    <name evidence="3" type="ordered locus">FraEuI1c_5569</name>
</gene>
<accession>E3JDC2</accession>
<dbReference type="Proteomes" id="UP000002484">
    <property type="component" value="Chromosome"/>
</dbReference>
<sequence length="523" mass="56995">MYPGQFAVTHPEKTAVLMGGPDWPAATEAVVTRLSYAELNASSVRLARLLAENGLGPGDTVAILAENHPRYFEVFWAAIRSGLYLTAVNWHLAPSEVAYQVADSGARALVATRRFGELAAQAAASVPDCRVRLMMDGVVDGFEPYEDAVAAVSAEPLPTEPVGEVMLYSSGTTGRPKGIQRPLAGRQVTDPERTRISLLGELLLHWTEDLVYLCPAPLYHAAGLQWSGAVHEVGGTLVILDRFDPERLLAVIERERVTHVQLVPTMMVRLLKLPDDVRRRYDLSSLVSVLHAAAPCAPDVKRAMIDWLGPIIDEYYAATEGSGLTFIGSADWLAHPGSVGPALRSIPHICDEAGGELPPGVPGLVFFEQETAPFEYHGDPEKTKASRHPEHPNWTTTGDVGYLDEGGFLYLTDRKSFMIISGGVNIYPAEVEAALIMHPKVADVAVFGLPDPEMGEYVHAVVAPAAGIEPDDDLVEELRAYARASVAHYKVPRTFAFRPELPRMPTGKLNKLKLREEYLTSAR</sequence>
<dbReference type="InParanoid" id="E3JDC2"/>
<feature type="domain" description="AMP-dependent synthetase/ligase" evidence="1">
    <location>
        <begin position="21"/>
        <end position="367"/>
    </location>
</feature>
<dbReference type="SUPFAM" id="SSF56801">
    <property type="entry name" value="Acetyl-CoA synthetase-like"/>
    <property type="match status" value="1"/>
</dbReference>
<dbReference type="InterPro" id="IPR042099">
    <property type="entry name" value="ANL_N_sf"/>
</dbReference>
<dbReference type="GO" id="GO:0016405">
    <property type="term" value="F:CoA-ligase activity"/>
    <property type="evidence" value="ECO:0007669"/>
    <property type="project" value="TreeGrafter"/>
</dbReference>
<dbReference type="Gene3D" id="3.40.50.12780">
    <property type="entry name" value="N-terminal domain of ligase-like"/>
    <property type="match status" value="1"/>
</dbReference>
<dbReference type="InterPro" id="IPR045851">
    <property type="entry name" value="AMP-bd_C_sf"/>
</dbReference>
<feature type="domain" description="AMP-binding enzyme C-terminal" evidence="2">
    <location>
        <begin position="430"/>
        <end position="508"/>
    </location>
</feature>
<dbReference type="InterPro" id="IPR020845">
    <property type="entry name" value="AMP-binding_CS"/>
</dbReference>